<evidence type="ECO:0000256" key="3">
    <source>
        <dbReference type="ARBA" id="ARBA00022692"/>
    </source>
</evidence>
<dbReference type="InterPro" id="IPR027417">
    <property type="entry name" value="P-loop_NTPase"/>
</dbReference>
<dbReference type="SUPFAM" id="SSF52540">
    <property type="entry name" value="P-loop containing nucleoside triphosphate hydrolases"/>
    <property type="match status" value="1"/>
</dbReference>
<dbReference type="PANTHER" id="PTHR48041:SF139">
    <property type="entry name" value="PROTEIN SCARLET"/>
    <property type="match status" value="1"/>
</dbReference>
<evidence type="ECO:0000256" key="9">
    <source>
        <dbReference type="SAM" id="Phobius"/>
    </source>
</evidence>
<evidence type="ECO:0000256" key="5">
    <source>
        <dbReference type="ARBA" id="ARBA00022840"/>
    </source>
</evidence>
<feature type="transmembrane region" description="Helical" evidence="9">
    <location>
        <begin position="693"/>
        <end position="715"/>
    </location>
</feature>
<name>A0A3A5H510_9ACTN</name>
<evidence type="ECO:0000313" key="11">
    <source>
        <dbReference type="EMBL" id="RJS45001.1"/>
    </source>
</evidence>
<dbReference type="InterPro" id="IPR003439">
    <property type="entry name" value="ABC_transporter-like_ATP-bd"/>
</dbReference>
<keyword evidence="3 9" id="KW-0812">Transmembrane</keyword>
<dbReference type="PANTHER" id="PTHR48041">
    <property type="entry name" value="ABC TRANSPORTER G FAMILY MEMBER 28"/>
    <property type="match status" value="1"/>
</dbReference>
<keyword evidence="6 9" id="KW-1133">Transmembrane helix</keyword>
<dbReference type="EMBL" id="QYRP01000002">
    <property type="protein sequence ID" value="RJS45001.1"/>
    <property type="molecule type" value="Genomic_DNA"/>
</dbReference>
<dbReference type="InterPro" id="IPR003593">
    <property type="entry name" value="AAA+_ATPase"/>
</dbReference>
<dbReference type="GO" id="GO:0005524">
    <property type="term" value="F:ATP binding"/>
    <property type="evidence" value="ECO:0007669"/>
    <property type="project" value="UniProtKB-KW"/>
</dbReference>
<dbReference type="Pfam" id="PF00005">
    <property type="entry name" value="ABC_tran"/>
    <property type="match status" value="1"/>
</dbReference>
<dbReference type="Pfam" id="PF01061">
    <property type="entry name" value="ABC2_membrane"/>
    <property type="match status" value="1"/>
</dbReference>
<feature type="compositionally biased region" description="Pro residues" evidence="8">
    <location>
        <begin position="235"/>
        <end position="247"/>
    </location>
</feature>
<evidence type="ECO:0000256" key="4">
    <source>
        <dbReference type="ARBA" id="ARBA00022741"/>
    </source>
</evidence>
<dbReference type="PROSITE" id="PS50893">
    <property type="entry name" value="ABC_TRANSPORTER_2"/>
    <property type="match status" value="1"/>
</dbReference>
<keyword evidence="5 11" id="KW-0067">ATP-binding</keyword>
<evidence type="ECO:0000259" key="10">
    <source>
        <dbReference type="PROSITE" id="PS50893"/>
    </source>
</evidence>
<keyword evidence="7 9" id="KW-0472">Membrane</keyword>
<dbReference type="PROSITE" id="PS00211">
    <property type="entry name" value="ABC_TRANSPORTER_1"/>
    <property type="match status" value="1"/>
</dbReference>
<feature type="region of interest" description="Disordered" evidence="8">
    <location>
        <begin position="517"/>
        <end position="541"/>
    </location>
</feature>
<feature type="transmembrane region" description="Helical" evidence="9">
    <location>
        <begin position="611"/>
        <end position="631"/>
    </location>
</feature>
<sequence length="821" mass="87229">MRPCPRRASIVVGHSGPSVRTEMTLLQYAATRERLRVSTDGQSREFDEHEVRLGPLALQRTASGWSVRDVGETPMLYLDGCRVVQLPLFRGRPIAVHVGAPDGQLVELEVLEPMASVTETVFRSEDFVDEWIEPEPERASAYVPPAAYVAPARVFETYVPPQPEAVAELELELELEPEPLAHLEPAQEMSASDSVLVQISAPAAPEICTNTQAGRDAPSVGEKGNNTESAADTPAPAPTRPPTPARTPGPTAVPAVRRTSVPAVVTPEPGALIVDRVSVTTGNGHRLLDNISFALAPGSLTAVIGPSGSGKSTLLRALTGEAPATTGRVVWDGHDLDSERDRVRFRIGVVPQDDLLHRQLTVEQGLRYAAALRLPPDTTHSEREARVDEVLDQLGLTSQRRQRIGSQLSGGQRKRVSIATELITAPSLLFLDEPTSGLDPGFDRSVMEQLRGLSREERIVVVVTHSVLGLEACDNVVVLARGGSVCYVGPPEGVLDHFGCAAYPELFDLLESGTVPPRPSTASVPRPSLRPPGTLSVPPRQSPPMQLATLVRRCLAVTLADRLTLAMLVLMPLLLAALSRVVPGEGGLSLVAARAAGATRMNLGQEAGQRLTLLLVAATLMGAAMAIRELVKERAVVRREYAVGLSPGAYVLAKALVLGALCFGQGLLVTWLALAGLPGLDADGVRGHGLWEIALVTGLLTVASAFLGLLASALVQSVEQAMPALVALVMGQLVLSSALVQVAGRPVLEQIAWLAPARWAHAANAVSVHLERAKNGVPGAVPDPLAAYTTGQWDRDLMVLVAIATVLLLLTLRAVRRSLRA</sequence>
<dbReference type="Gene3D" id="3.40.50.300">
    <property type="entry name" value="P-loop containing nucleotide triphosphate hydrolases"/>
    <property type="match status" value="1"/>
</dbReference>
<feature type="transmembrane region" description="Helical" evidence="9">
    <location>
        <begin position="651"/>
        <end position="673"/>
    </location>
</feature>
<dbReference type="AlphaFoldDB" id="A0A3A5H510"/>
<feature type="transmembrane region" description="Helical" evidence="9">
    <location>
        <begin position="722"/>
        <end position="744"/>
    </location>
</feature>
<evidence type="ECO:0000256" key="7">
    <source>
        <dbReference type="ARBA" id="ARBA00023136"/>
    </source>
</evidence>
<evidence type="ECO:0000256" key="1">
    <source>
        <dbReference type="ARBA" id="ARBA00004141"/>
    </source>
</evidence>
<dbReference type="GO" id="GO:0016020">
    <property type="term" value="C:membrane"/>
    <property type="evidence" value="ECO:0007669"/>
    <property type="project" value="UniProtKB-SubCell"/>
</dbReference>
<protein>
    <submittedName>
        <fullName evidence="11">ATP-binding cassette domain-containing protein</fullName>
    </submittedName>
</protein>
<feature type="transmembrane region" description="Helical" evidence="9">
    <location>
        <begin position="797"/>
        <end position="815"/>
    </location>
</feature>
<dbReference type="OrthoDB" id="9804819at2"/>
<proteinExistence type="predicted"/>
<dbReference type="InterPro" id="IPR017871">
    <property type="entry name" value="ABC_transporter-like_CS"/>
</dbReference>
<gene>
    <name evidence="11" type="ORF">D4739_01240</name>
</gene>
<dbReference type="Proteomes" id="UP000276542">
    <property type="component" value="Unassembled WGS sequence"/>
</dbReference>
<dbReference type="InterPro" id="IPR013525">
    <property type="entry name" value="ABC2_TM"/>
</dbReference>
<keyword evidence="2" id="KW-0813">Transport</keyword>
<evidence type="ECO:0000256" key="8">
    <source>
        <dbReference type="SAM" id="MobiDB-lite"/>
    </source>
</evidence>
<dbReference type="SMART" id="SM00382">
    <property type="entry name" value="AAA"/>
    <property type="match status" value="1"/>
</dbReference>
<keyword evidence="12" id="KW-1185">Reference proteome</keyword>
<dbReference type="GO" id="GO:0140359">
    <property type="term" value="F:ABC-type transporter activity"/>
    <property type="evidence" value="ECO:0007669"/>
    <property type="project" value="InterPro"/>
</dbReference>
<dbReference type="InterPro" id="IPR050352">
    <property type="entry name" value="ABCG_transporters"/>
</dbReference>
<feature type="region of interest" description="Disordered" evidence="8">
    <location>
        <begin position="209"/>
        <end position="257"/>
    </location>
</feature>
<accession>A0A3A5H510</accession>
<comment type="subcellular location">
    <subcellularLocation>
        <location evidence="1">Membrane</location>
        <topology evidence="1">Multi-pass membrane protein</topology>
    </subcellularLocation>
</comment>
<dbReference type="GO" id="GO:0016887">
    <property type="term" value="F:ATP hydrolysis activity"/>
    <property type="evidence" value="ECO:0007669"/>
    <property type="project" value="InterPro"/>
</dbReference>
<evidence type="ECO:0000256" key="6">
    <source>
        <dbReference type="ARBA" id="ARBA00022989"/>
    </source>
</evidence>
<evidence type="ECO:0000256" key="2">
    <source>
        <dbReference type="ARBA" id="ARBA00022448"/>
    </source>
</evidence>
<reference evidence="12" key="1">
    <citation type="submission" date="2018-09" db="EMBL/GenBank/DDBJ databases">
        <authorList>
            <person name="Zhu H."/>
        </authorList>
    </citation>
    <scope>NUCLEOTIDE SEQUENCE [LARGE SCALE GENOMIC DNA]</scope>
    <source>
        <strain evidence="12">K1W22B-1</strain>
    </source>
</reference>
<evidence type="ECO:0000313" key="12">
    <source>
        <dbReference type="Proteomes" id="UP000276542"/>
    </source>
</evidence>
<feature type="domain" description="ABC transporter" evidence="10">
    <location>
        <begin position="272"/>
        <end position="507"/>
    </location>
</feature>
<organism evidence="11 12">
    <name type="scientific">Nocardioides cavernaquae</name>
    <dbReference type="NCBI Taxonomy" id="2321396"/>
    <lineage>
        <taxon>Bacteria</taxon>
        <taxon>Bacillati</taxon>
        <taxon>Actinomycetota</taxon>
        <taxon>Actinomycetes</taxon>
        <taxon>Propionibacteriales</taxon>
        <taxon>Nocardioidaceae</taxon>
        <taxon>Nocardioides</taxon>
    </lineage>
</organism>
<keyword evidence="4" id="KW-0547">Nucleotide-binding</keyword>
<comment type="caution">
    <text evidence="11">The sequence shown here is derived from an EMBL/GenBank/DDBJ whole genome shotgun (WGS) entry which is preliminary data.</text>
</comment>